<sequence length="170" mass="18727">MATTARSACPLNMSLELVGDRWTLLILRDMIFRDRRQFRELLANSTEGIASNVLATRLESLVDADILTKAPHLGHKQKIVYSLTDRGVDLLPAMIQLGAWGATHTSSPAPIALWFRIAAAAGPEVWHQLTDELRARHRDQQPADPSVEPTFSRLAAEFRRATTAGTSSAT</sequence>
<evidence type="ECO:0000256" key="3">
    <source>
        <dbReference type="ARBA" id="ARBA00023163"/>
    </source>
</evidence>
<comment type="caution">
    <text evidence="5">The sequence shown here is derived from an EMBL/GenBank/DDBJ whole genome shotgun (WGS) entry which is preliminary data.</text>
</comment>
<dbReference type="InterPro" id="IPR036390">
    <property type="entry name" value="WH_DNA-bd_sf"/>
</dbReference>
<accession>A0ABT1H9L5</accession>
<dbReference type="Proteomes" id="UP001206895">
    <property type="component" value="Unassembled WGS sequence"/>
</dbReference>
<evidence type="ECO:0000259" key="4">
    <source>
        <dbReference type="PROSITE" id="PS51118"/>
    </source>
</evidence>
<keyword evidence="3" id="KW-0804">Transcription</keyword>
<dbReference type="RefSeq" id="WP_253659967.1">
    <property type="nucleotide sequence ID" value="NZ_BAAAJQ010000001.1"/>
</dbReference>
<dbReference type="SUPFAM" id="SSF46785">
    <property type="entry name" value="Winged helix' DNA-binding domain"/>
    <property type="match status" value="1"/>
</dbReference>
<protein>
    <submittedName>
        <fullName evidence="5">Transcriptional regulator, HxlR family</fullName>
    </submittedName>
</protein>
<dbReference type="PANTHER" id="PTHR33204:SF18">
    <property type="entry name" value="TRANSCRIPTIONAL REGULATORY PROTEIN"/>
    <property type="match status" value="1"/>
</dbReference>
<evidence type="ECO:0000256" key="2">
    <source>
        <dbReference type="ARBA" id="ARBA00023125"/>
    </source>
</evidence>
<dbReference type="EMBL" id="JAMTCJ010000001">
    <property type="protein sequence ID" value="MCP2174958.1"/>
    <property type="molecule type" value="Genomic_DNA"/>
</dbReference>
<dbReference type="PANTHER" id="PTHR33204">
    <property type="entry name" value="TRANSCRIPTIONAL REGULATOR, MARR FAMILY"/>
    <property type="match status" value="1"/>
</dbReference>
<keyword evidence="2" id="KW-0238">DNA-binding</keyword>
<proteinExistence type="predicted"/>
<dbReference type="PROSITE" id="PS51118">
    <property type="entry name" value="HTH_HXLR"/>
    <property type="match status" value="1"/>
</dbReference>
<reference evidence="5 6" key="1">
    <citation type="submission" date="2022-06" db="EMBL/GenBank/DDBJ databases">
        <title>Genomic Encyclopedia of Archaeal and Bacterial Type Strains, Phase II (KMG-II): from individual species to whole genera.</title>
        <authorList>
            <person name="Goeker M."/>
        </authorList>
    </citation>
    <scope>NUCLEOTIDE SEQUENCE [LARGE SCALE GENOMIC DNA]</scope>
    <source>
        <strain evidence="5 6">DSM 44693</strain>
    </source>
</reference>
<dbReference type="Pfam" id="PF01638">
    <property type="entry name" value="HxlR"/>
    <property type="match status" value="1"/>
</dbReference>
<dbReference type="Gene3D" id="1.10.10.10">
    <property type="entry name" value="Winged helix-like DNA-binding domain superfamily/Winged helix DNA-binding domain"/>
    <property type="match status" value="1"/>
</dbReference>
<dbReference type="InterPro" id="IPR036388">
    <property type="entry name" value="WH-like_DNA-bd_sf"/>
</dbReference>
<name>A0ABT1H9L5_9NOCA</name>
<keyword evidence="6" id="KW-1185">Reference proteome</keyword>
<feature type="domain" description="HTH hxlR-type" evidence="4">
    <location>
        <begin position="9"/>
        <end position="109"/>
    </location>
</feature>
<evidence type="ECO:0000256" key="1">
    <source>
        <dbReference type="ARBA" id="ARBA00023015"/>
    </source>
</evidence>
<evidence type="ECO:0000313" key="5">
    <source>
        <dbReference type="EMBL" id="MCP2174958.1"/>
    </source>
</evidence>
<gene>
    <name evidence="5" type="ORF">LX13_000765</name>
</gene>
<dbReference type="InterPro" id="IPR002577">
    <property type="entry name" value="HTH_HxlR"/>
</dbReference>
<evidence type="ECO:0000313" key="6">
    <source>
        <dbReference type="Proteomes" id="UP001206895"/>
    </source>
</evidence>
<keyword evidence="1" id="KW-0805">Transcription regulation</keyword>
<organism evidence="5 6">
    <name type="scientific">Williamsia maris</name>
    <dbReference type="NCBI Taxonomy" id="72806"/>
    <lineage>
        <taxon>Bacteria</taxon>
        <taxon>Bacillati</taxon>
        <taxon>Actinomycetota</taxon>
        <taxon>Actinomycetes</taxon>
        <taxon>Mycobacteriales</taxon>
        <taxon>Nocardiaceae</taxon>
        <taxon>Williamsia</taxon>
    </lineage>
</organism>